<gene>
    <name evidence="4" type="ORF">Thimo_1055</name>
</gene>
<accession>L0GWW4</accession>
<dbReference type="InterPro" id="IPR005269">
    <property type="entry name" value="LOG"/>
</dbReference>
<dbReference type="InterPro" id="IPR031100">
    <property type="entry name" value="LOG_fam"/>
</dbReference>
<dbReference type="GO" id="GO:0005829">
    <property type="term" value="C:cytosol"/>
    <property type="evidence" value="ECO:0007669"/>
    <property type="project" value="TreeGrafter"/>
</dbReference>
<dbReference type="NCBIfam" id="TIGR00730">
    <property type="entry name" value="Rossman fold protein, TIGR00730 family"/>
    <property type="match status" value="1"/>
</dbReference>
<dbReference type="PATRIC" id="fig|765912.4.peg.1020"/>
<keyword evidence="2" id="KW-0378">Hydrolase</keyword>
<dbReference type="PANTHER" id="PTHR43393">
    <property type="entry name" value="CYTOKININ RIBOSIDE 5'-MONOPHOSPHATE PHOSPHORIBOHYDROLASE"/>
    <property type="match status" value="1"/>
</dbReference>
<keyword evidence="2" id="KW-0203">Cytokinin biosynthesis</keyword>
<proteinExistence type="inferred from homology"/>
<dbReference type="GO" id="GO:0008714">
    <property type="term" value="F:AMP nucleosidase activity"/>
    <property type="evidence" value="ECO:0007669"/>
    <property type="project" value="UniProtKB-EC"/>
</dbReference>
<keyword evidence="5" id="KW-1185">Reference proteome</keyword>
<dbReference type="RefSeq" id="WP_015280005.1">
    <property type="nucleotide sequence ID" value="NC_019940.1"/>
</dbReference>
<dbReference type="HOGENOM" id="CLU_058336_0_0_6"/>
<dbReference type="InterPro" id="IPR052341">
    <property type="entry name" value="LOG_family_nucleotidases"/>
</dbReference>
<dbReference type="Pfam" id="PF03641">
    <property type="entry name" value="Lysine_decarbox"/>
    <property type="match status" value="1"/>
</dbReference>
<dbReference type="GO" id="GO:0009691">
    <property type="term" value="P:cytokinin biosynthetic process"/>
    <property type="evidence" value="ECO:0007669"/>
    <property type="project" value="UniProtKB-UniRule"/>
</dbReference>
<protein>
    <recommendedName>
        <fullName evidence="2">Cytokinin riboside 5'-monophosphate phosphoribohydrolase</fullName>
        <ecNumber evidence="2">3.2.2.n1</ecNumber>
    </recommendedName>
</protein>
<feature type="compositionally biased region" description="Polar residues" evidence="3">
    <location>
        <begin position="1"/>
        <end position="10"/>
    </location>
</feature>
<feature type="region of interest" description="Disordered" evidence="3">
    <location>
        <begin position="1"/>
        <end position="20"/>
    </location>
</feature>
<name>L0GWW4_9GAMM</name>
<evidence type="ECO:0000256" key="1">
    <source>
        <dbReference type="ARBA" id="ARBA00000274"/>
    </source>
</evidence>
<evidence type="ECO:0000313" key="5">
    <source>
        <dbReference type="Proteomes" id="UP000010816"/>
    </source>
</evidence>
<dbReference type="Gene3D" id="3.40.50.450">
    <property type="match status" value="1"/>
</dbReference>
<dbReference type="AlphaFoldDB" id="L0GWW4"/>
<dbReference type="eggNOG" id="COG1611">
    <property type="taxonomic scope" value="Bacteria"/>
</dbReference>
<comment type="catalytic activity">
    <reaction evidence="1">
        <text>AMP + H2O = D-ribose 5-phosphate + adenine</text>
        <dbReference type="Rhea" id="RHEA:20129"/>
        <dbReference type="ChEBI" id="CHEBI:15377"/>
        <dbReference type="ChEBI" id="CHEBI:16708"/>
        <dbReference type="ChEBI" id="CHEBI:78346"/>
        <dbReference type="ChEBI" id="CHEBI:456215"/>
        <dbReference type="EC" id="3.2.2.4"/>
    </reaction>
</comment>
<dbReference type="SUPFAM" id="SSF102405">
    <property type="entry name" value="MCP/YpsA-like"/>
    <property type="match status" value="1"/>
</dbReference>
<dbReference type="EC" id="3.2.2.n1" evidence="2"/>
<evidence type="ECO:0000256" key="3">
    <source>
        <dbReference type="SAM" id="MobiDB-lite"/>
    </source>
</evidence>
<dbReference type="EMBL" id="CP003051">
    <property type="protein sequence ID" value="AGA89860.1"/>
    <property type="molecule type" value="Genomic_DNA"/>
</dbReference>
<evidence type="ECO:0000256" key="2">
    <source>
        <dbReference type="RuleBase" id="RU363015"/>
    </source>
</evidence>
<organism evidence="4 5">
    <name type="scientific">Thioflavicoccus mobilis 8321</name>
    <dbReference type="NCBI Taxonomy" id="765912"/>
    <lineage>
        <taxon>Bacteria</taxon>
        <taxon>Pseudomonadati</taxon>
        <taxon>Pseudomonadota</taxon>
        <taxon>Gammaproteobacteria</taxon>
        <taxon>Chromatiales</taxon>
        <taxon>Chromatiaceae</taxon>
        <taxon>Thioflavicoccus</taxon>
    </lineage>
</organism>
<evidence type="ECO:0000313" key="4">
    <source>
        <dbReference type="EMBL" id="AGA89860.1"/>
    </source>
</evidence>
<reference evidence="4 5" key="1">
    <citation type="submission" date="2011-09" db="EMBL/GenBank/DDBJ databases">
        <title>Complete sequence of chromosome of Thioflavicoccus mobilis 8321.</title>
        <authorList>
            <consortium name="US DOE Joint Genome Institute"/>
            <person name="Lucas S."/>
            <person name="Han J."/>
            <person name="Lapidus A."/>
            <person name="Cheng J.-F."/>
            <person name="Goodwin L."/>
            <person name="Pitluck S."/>
            <person name="Peters L."/>
            <person name="Ovchinnikova G."/>
            <person name="Lu M."/>
            <person name="Detter J.C."/>
            <person name="Han C."/>
            <person name="Tapia R."/>
            <person name="Land M."/>
            <person name="Hauser L."/>
            <person name="Kyrpides N."/>
            <person name="Ivanova N."/>
            <person name="Pagani I."/>
            <person name="Vogl K."/>
            <person name="Liu Z."/>
            <person name="Imhoff J."/>
            <person name="Thiel V."/>
            <person name="Frigaard N.-U."/>
            <person name="Bryant D."/>
            <person name="Woyke T."/>
        </authorList>
    </citation>
    <scope>NUCLEOTIDE SEQUENCE [LARGE SCALE GENOMIC DNA]</scope>
    <source>
        <strain evidence="4 5">8321</strain>
    </source>
</reference>
<dbReference type="OrthoDB" id="9801098at2"/>
<sequence>MTKRGSNPTAFPSARDDASTVAHLAPETPQTRSPSYHLAFTDTDFLLRPELRAVRLQLELLKAELTQQEQGVDSTVVIFGSTRIPDQETAAERLAAAEEAARAAPDDPRIARQLAIARRQTEKAHYYEEARRLAQIITRVSQVNAHRDFVVVTGGGPGIMEAANRGAADVGGKSIGLSVVLPHEERPNPYVTPELSFQFHYFAVRKMHFLMRARALVAFPGGYGTLDELFETLTLIQTRRVDPVPVLLFGEAYWRRIIDFDALVDEGAIGPGDIELFSYVETAEEAWNRIAAFYAEPR</sequence>
<dbReference type="PANTHER" id="PTHR43393:SF3">
    <property type="entry name" value="LYSINE DECARBOXYLASE-LIKE PROTEIN"/>
    <property type="match status" value="1"/>
</dbReference>
<dbReference type="Proteomes" id="UP000010816">
    <property type="component" value="Chromosome"/>
</dbReference>
<comment type="similarity">
    <text evidence="2">Belongs to the LOG family.</text>
</comment>
<dbReference type="KEGG" id="tmb:Thimo_1055"/>